<gene>
    <name evidence="3" type="ORF">HYFRA_00005182</name>
</gene>
<proteinExistence type="predicted"/>
<keyword evidence="4" id="KW-1185">Reference proteome</keyword>
<feature type="transmembrane region" description="Helical" evidence="2">
    <location>
        <begin position="118"/>
        <end position="142"/>
    </location>
</feature>
<keyword evidence="2" id="KW-0812">Transmembrane</keyword>
<keyword evidence="2" id="KW-0472">Membrane</keyword>
<feature type="compositionally biased region" description="Basic and acidic residues" evidence="1">
    <location>
        <begin position="41"/>
        <end position="72"/>
    </location>
</feature>
<dbReference type="OrthoDB" id="10295973at2759"/>
<name>A0A9N9Q0H6_9HELO</name>
<feature type="transmembrane region" description="Helical" evidence="2">
    <location>
        <begin position="253"/>
        <end position="269"/>
    </location>
</feature>
<evidence type="ECO:0000313" key="3">
    <source>
        <dbReference type="EMBL" id="CAG8962138.1"/>
    </source>
</evidence>
<keyword evidence="2" id="KW-1133">Transmembrane helix</keyword>
<evidence type="ECO:0000313" key="4">
    <source>
        <dbReference type="Proteomes" id="UP000696280"/>
    </source>
</evidence>
<dbReference type="AlphaFoldDB" id="A0A9N9Q0H6"/>
<protein>
    <submittedName>
        <fullName evidence="3">Uncharacterized protein</fullName>
    </submittedName>
</protein>
<evidence type="ECO:0000256" key="1">
    <source>
        <dbReference type="SAM" id="MobiDB-lite"/>
    </source>
</evidence>
<evidence type="ECO:0000256" key="2">
    <source>
        <dbReference type="SAM" id="Phobius"/>
    </source>
</evidence>
<sequence length="270" mass="30594">MSTTWNPTYPWENQSQDVTSNGAARFNLQRGDSDAITLVDEQEKNNNLGERKSSVNTEVREGSPQDTVDARRTRNSRNGWGLDDEKENLSKEERKARFEEAERELKRIVPVPTKYPRVMALIPMMGLAVAAMLFVVSGGLYIKTSQLSRQKHEAAAKSLQTISYALCWGALMVTLLTQITFQYVLLKPLQKRILKLYEERYLLDPAQLAALGCWDLEGREQRRDDGEGVDGWVRAAAVKRAFEIVLPWPRVQLAIWVLAPILAVVMFLAS</sequence>
<dbReference type="Proteomes" id="UP000696280">
    <property type="component" value="Unassembled WGS sequence"/>
</dbReference>
<dbReference type="EMBL" id="CAJVRL010000127">
    <property type="protein sequence ID" value="CAG8962138.1"/>
    <property type="molecule type" value="Genomic_DNA"/>
</dbReference>
<comment type="caution">
    <text evidence="3">The sequence shown here is derived from an EMBL/GenBank/DDBJ whole genome shotgun (WGS) entry which is preliminary data.</text>
</comment>
<reference evidence="3" key="1">
    <citation type="submission" date="2021-07" db="EMBL/GenBank/DDBJ databases">
        <authorList>
            <person name="Durling M."/>
        </authorList>
    </citation>
    <scope>NUCLEOTIDE SEQUENCE</scope>
</reference>
<feature type="region of interest" description="Disordered" evidence="1">
    <location>
        <begin position="30"/>
        <end position="89"/>
    </location>
</feature>
<organism evidence="3 4">
    <name type="scientific">Hymenoscyphus fraxineus</name>
    <dbReference type="NCBI Taxonomy" id="746836"/>
    <lineage>
        <taxon>Eukaryota</taxon>
        <taxon>Fungi</taxon>
        <taxon>Dikarya</taxon>
        <taxon>Ascomycota</taxon>
        <taxon>Pezizomycotina</taxon>
        <taxon>Leotiomycetes</taxon>
        <taxon>Helotiales</taxon>
        <taxon>Helotiaceae</taxon>
        <taxon>Hymenoscyphus</taxon>
    </lineage>
</organism>
<accession>A0A9N9Q0H6</accession>
<feature type="transmembrane region" description="Helical" evidence="2">
    <location>
        <begin position="162"/>
        <end position="186"/>
    </location>
</feature>